<proteinExistence type="inferred from homology"/>
<organism evidence="5 6">
    <name type="scientific">Cladobotryum mycophilum</name>
    <dbReference type="NCBI Taxonomy" id="491253"/>
    <lineage>
        <taxon>Eukaryota</taxon>
        <taxon>Fungi</taxon>
        <taxon>Dikarya</taxon>
        <taxon>Ascomycota</taxon>
        <taxon>Pezizomycotina</taxon>
        <taxon>Sordariomycetes</taxon>
        <taxon>Hypocreomycetidae</taxon>
        <taxon>Hypocreales</taxon>
        <taxon>Hypocreaceae</taxon>
        <taxon>Cladobotryum</taxon>
    </lineage>
</organism>
<sequence length="443" mass="49622">MDSKDEFDNGQTLSLEAFFARNPSVRYLRYLFIDLSGVTRVQTVTKAFALGNSPSGGLAIQSPMTSATSVDSTIFPDLIWAGRDIVRPDLSDSSLRVCTYDLTSAQVLCYVEEEPLPVHDRFARCPRRQLDNALSTAKVEFGLDFLVGFEIEFYMLEMENGIPAKPVPRLGSSYATAEIYNKYYKLLEEIVGYIEDAGIVVYRFHPEGTAGIYEISTEPLPPMEAVDALVYCQETIRAVCARNGLWATVYPKPFEKLEPVGRHIHLSISKPGLGPSFLAGLMAETPALTAFMMPSYESYTRTEMCGYGWVTWGLQNRTAAYRQIRDGYWEIRQPDGCMNPYLGLASIIYAGLEGIRKELPLVVKPKPDITFGVTKEQREELGVTMSYPASLSEALDRLAESQVLKEAFPALLINRYLDIKRREEKNFAKMSVGERKQAGMAAY</sequence>
<evidence type="ECO:0000313" key="5">
    <source>
        <dbReference type="EMBL" id="KAK5989363.1"/>
    </source>
</evidence>
<protein>
    <submittedName>
        <fullName evidence="5">Protein fluG</fullName>
    </submittedName>
</protein>
<keyword evidence="6" id="KW-1185">Reference proteome</keyword>
<dbReference type="Proteomes" id="UP001338125">
    <property type="component" value="Unassembled WGS sequence"/>
</dbReference>
<keyword evidence="1" id="KW-0436">Ligase</keyword>
<dbReference type="PANTHER" id="PTHR43785:SF2">
    <property type="entry name" value="TYPE-1 GLUTAMINE SYNTHETASE 1"/>
    <property type="match status" value="1"/>
</dbReference>
<dbReference type="PROSITE" id="PS51987">
    <property type="entry name" value="GS_CATALYTIC"/>
    <property type="match status" value="1"/>
</dbReference>
<reference evidence="5 6" key="1">
    <citation type="submission" date="2024-01" db="EMBL/GenBank/DDBJ databases">
        <title>Complete genome of Cladobotryum mycophilum ATHUM6906.</title>
        <authorList>
            <person name="Christinaki A.C."/>
            <person name="Myridakis A.I."/>
            <person name="Kouvelis V.N."/>
        </authorList>
    </citation>
    <scope>NUCLEOTIDE SEQUENCE [LARGE SCALE GENOMIC DNA]</scope>
    <source>
        <strain evidence="5 6">ATHUM6906</strain>
    </source>
</reference>
<evidence type="ECO:0000313" key="6">
    <source>
        <dbReference type="Proteomes" id="UP001338125"/>
    </source>
</evidence>
<evidence type="ECO:0000256" key="3">
    <source>
        <dbReference type="RuleBase" id="RU000384"/>
    </source>
</evidence>
<evidence type="ECO:0000256" key="1">
    <source>
        <dbReference type="ARBA" id="ARBA00022598"/>
    </source>
</evidence>
<feature type="domain" description="GS catalytic" evidence="4">
    <location>
        <begin position="126"/>
        <end position="443"/>
    </location>
</feature>
<dbReference type="InterPro" id="IPR014746">
    <property type="entry name" value="Gln_synth/guanido_kin_cat_dom"/>
</dbReference>
<dbReference type="Gene3D" id="3.30.590.10">
    <property type="entry name" value="Glutamine synthetase/guanido kinase, catalytic domain"/>
    <property type="match status" value="1"/>
</dbReference>
<dbReference type="Pfam" id="PF00120">
    <property type="entry name" value="Gln-synt_C"/>
    <property type="match status" value="1"/>
</dbReference>
<gene>
    <name evidence="5" type="ORF">PT974_10882</name>
</gene>
<evidence type="ECO:0000256" key="2">
    <source>
        <dbReference type="PROSITE-ProRule" id="PRU01331"/>
    </source>
</evidence>
<dbReference type="InterPro" id="IPR008146">
    <property type="entry name" value="Gln_synth_cat_dom"/>
</dbReference>
<evidence type="ECO:0000259" key="4">
    <source>
        <dbReference type="PROSITE" id="PS51987"/>
    </source>
</evidence>
<dbReference type="SMART" id="SM01230">
    <property type="entry name" value="Gln-synt_C"/>
    <property type="match status" value="1"/>
</dbReference>
<dbReference type="EMBL" id="JAVFKD010000015">
    <property type="protein sequence ID" value="KAK5989363.1"/>
    <property type="molecule type" value="Genomic_DNA"/>
</dbReference>
<comment type="caution">
    <text evidence="5">The sequence shown here is derived from an EMBL/GenBank/DDBJ whole genome shotgun (WGS) entry which is preliminary data.</text>
</comment>
<name>A0ABR0SB30_9HYPO</name>
<comment type="similarity">
    <text evidence="2 3">Belongs to the glutamine synthetase family.</text>
</comment>
<dbReference type="PANTHER" id="PTHR43785">
    <property type="entry name" value="GAMMA-GLUTAMYLPUTRESCINE SYNTHETASE"/>
    <property type="match status" value="1"/>
</dbReference>
<accession>A0ABR0SB30</accession>
<dbReference type="SUPFAM" id="SSF55931">
    <property type="entry name" value="Glutamine synthetase/guanido kinase"/>
    <property type="match status" value="1"/>
</dbReference>